<dbReference type="EMBL" id="JAVDTT010000004">
    <property type="protein sequence ID" value="MDR6842725.1"/>
    <property type="molecule type" value="Genomic_DNA"/>
</dbReference>
<organism evidence="3 4">
    <name type="scientific">Pseudoxanthomonas sacheonensis</name>
    <dbReference type="NCBI Taxonomy" id="443615"/>
    <lineage>
        <taxon>Bacteria</taxon>
        <taxon>Pseudomonadati</taxon>
        <taxon>Pseudomonadota</taxon>
        <taxon>Gammaproteobacteria</taxon>
        <taxon>Lysobacterales</taxon>
        <taxon>Lysobacteraceae</taxon>
        <taxon>Pseudoxanthomonas</taxon>
    </lineage>
</organism>
<reference evidence="3 4" key="1">
    <citation type="submission" date="2023-07" db="EMBL/GenBank/DDBJ databases">
        <title>Sorghum-associated microbial communities from plants grown in Nebraska, USA.</title>
        <authorList>
            <person name="Schachtman D."/>
        </authorList>
    </citation>
    <scope>NUCLEOTIDE SEQUENCE [LARGE SCALE GENOMIC DNA]</scope>
    <source>
        <strain evidence="3 4">BE107</strain>
    </source>
</reference>
<protein>
    <recommendedName>
        <fullName evidence="5">M6 family metalloprotease domain-containing protein</fullName>
    </recommendedName>
</protein>
<dbReference type="RefSeq" id="WP_310095188.1">
    <property type="nucleotide sequence ID" value="NZ_JAVDTT010000004.1"/>
</dbReference>
<keyword evidence="4" id="KW-1185">Reference proteome</keyword>
<accession>A0ABU1RVC6</accession>
<feature type="chain" id="PRO_5047493877" description="M6 family metalloprotease domain-containing protein" evidence="2">
    <location>
        <begin position="21"/>
        <end position="520"/>
    </location>
</feature>
<evidence type="ECO:0000313" key="4">
    <source>
        <dbReference type="Proteomes" id="UP001254759"/>
    </source>
</evidence>
<sequence>MRAVLACGLAWALTTSAAQAQIVEGQLQLQWGDPRGGVGQAKRPGKFLVTLVTDEGKRQALDPAQARIAAGDLYALANRRVAIEFGADPRSAARRKVEAIVPADDLGQDYDPAVPLKTGPVAKAIAGPTRWVTVACKFSDIDTEQKTVEFFRGQYGALPGQLGHYWPEVSYGKVSLTGSDAYGWFTLPQPRSFYITGEGDGKANLDKLFEDCAAAADPTVDFAVVQGINMMFNGDLDGFAWGGGACGPLEGVANRCIRNTWNPPWAFNNLAPLAHEMGHGYGLPHSDNSDGDDDPYDNPWDVMSDGWRNAVANATYGSLPKHINIYQRDRLGWVDAARKRTVTAGGPRITVILDTASRAVSLNTQMVVFTIPQEPGVLYTLEARKRAGSYEANLAGDAVIIHRVVNDGMAHSVDATVPPANVSNNEGSMFKVGETWVSPYNAYWVTVESETITGFVVSLGPQPRFMSGPAPMRRSTGGTTSASQPTVLSTPANRRPSQVNECVTERSDLFAQWRCNKRLQ</sequence>
<feature type="region of interest" description="Disordered" evidence="1">
    <location>
        <begin position="466"/>
        <end position="500"/>
    </location>
</feature>
<evidence type="ECO:0000256" key="2">
    <source>
        <dbReference type="SAM" id="SignalP"/>
    </source>
</evidence>
<keyword evidence="2" id="KW-0732">Signal</keyword>
<proteinExistence type="predicted"/>
<comment type="caution">
    <text evidence="3">The sequence shown here is derived from an EMBL/GenBank/DDBJ whole genome shotgun (WGS) entry which is preliminary data.</text>
</comment>
<feature type="compositionally biased region" description="Polar residues" evidence="1">
    <location>
        <begin position="476"/>
        <end position="500"/>
    </location>
</feature>
<dbReference type="SUPFAM" id="SSF55486">
    <property type="entry name" value="Metalloproteases ('zincins'), catalytic domain"/>
    <property type="match status" value="1"/>
</dbReference>
<feature type="signal peptide" evidence="2">
    <location>
        <begin position="1"/>
        <end position="20"/>
    </location>
</feature>
<evidence type="ECO:0008006" key="5">
    <source>
        <dbReference type="Google" id="ProtNLM"/>
    </source>
</evidence>
<dbReference type="InterPro" id="IPR024079">
    <property type="entry name" value="MetalloPept_cat_dom_sf"/>
</dbReference>
<dbReference type="Gene3D" id="3.40.390.10">
    <property type="entry name" value="Collagenase (Catalytic Domain)"/>
    <property type="match status" value="1"/>
</dbReference>
<evidence type="ECO:0000313" key="3">
    <source>
        <dbReference type="EMBL" id="MDR6842725.1"/>
    </source>
</evidence>
<dbReference type="Proteomes" id="UP001254759">
    <property type="component" value="Unassembled WGS sequence"/>
</dbReference>
<gene>
    <name evidence="3" type="ORF">J2W94_003030</name>
</gene>
<name>A0ABU1RVC6_9GAMM</name>
<dbReference type="PANTHER" id="PTHR41775">
    <property type="entry name" value="SECRETED PROTEIN-RELATED"/>
    <property type="match status" value="1"/>
</dbReference>
<evidence type="ECO:0000256" key="1">
    <source>
        <dbReference type="SAM" id="MobiDB-lite"/>
    </source>
</evidence>
<dbReference type="PANTHER" id="PTHR41775:SF1">
    <property type="entry name" value="PEPTIDASE M6-LIKE DOMAIN-CONTAINING PROTEIN"/>
    <property type="match status" value="1"/>
</dbReference>